<comment type="caution">
    <text evidence="2">The sequence shown here is derived from an EMBL/GenBank/DDBJ whole genome shotgun (WGS) entry which is preliminary data.</text>
</comment>
<sequence>MQAFVYKQVRKGPDRPRQASNRSVHKRIEMYDGRVKDMTAMEHLVNSRVRDIQISGIRQFLIK</sequence>
<dbReference type="EMBL" id="BEXB01000002">
    <property type="protein sequence ID" value="GAY74810.1"/>
    <property type="molecule type" value="Genomic_DNA"/>
</dbReference>
<feature type="region of interest" description="Disordered" evidence="1">
    <location>
        <begin position="1"/>
        <end position="22"/>
    </location>
</feature>
<dbReference type="Proteomes" id="UP000319716">
    <property type="component" value="Unassembled WGS sequence"/>
</dbReference>
<gene>
    <name evidence="2" type="ORF">NBRC111894_364</name>
</gene>
<accession>A0A4Y1Z714</accession>
<dbReference type="AlphaFoldDB" id="A0A4Y1Z714"/>
<reference evidence="2 3" key="1">
    <citation type="submission" date="2017-11" db="EMBL/GenBank/DDBJ databases">
        <title>Draft Genome Sequence of Sporolactobacillus inulinus NBRC 111894 Isolated from Koso, a Japanese Sugar-Vegetable Fermented Beverage.</title>
        <authorList>
            <person name="Chiou T.Y."/>
            <person name="Oshima K."/>
            <person name="Suda W."/>
            <person name="Hattori M."/>
            <person name="Takahashi T."/>
        </authorList>
    </citation>
    <scope>NUCLEOTIDE SEQUENCE [LARGE SCALE GENOMIC DNA]</scope>
    <source>
        <strain evidence="2 3">NBRC111894</strain>
    </source>
</reference>
<name>A0A4Y1Z714_9BACL</name>
<proteinExistence type="predicted"/>
<organism evidence="2 3">
    <name type="scientific">Sporolactobacillus inulinus</name>
    <dbReference type="NCBI Taxonomy" id="2078"/>
    <lineage>
        <taxon>Bacteria</taxon>
        <taxon>Bacillati</taxon>
        <taxon>Bacillota</taxon>
        <taxon>Bacilli</taxon>
        <taxon>Bacillales</taxon>
        <taxon>Sporolactobacillaceae</taxon>
        <taxon>Sporolactobacillus</taxon>
    </lineage>
</organism>
<evidence type="ECO:0000256" key="1">
    <source>
        <dbReference type="SAM" id="MobiDB-lite"/>
    </source>
</evidence>
<protein>
    <submittedName>
        <fullName evidence="2">Uncharacterized protein</fullName>
    </submittedName>
</protein>
<evidence type="ECO:0000313" key="2">
    <source>
        <dbReference type="EMBL" id="GAY74810.1"/>
    </source>
</evidence>
<evidence type="ECO:0000313" key="3">
    <source>
        <dbReference type="Proteomes" id="UP000319716"/>
    </source>
</evidence>